<keyword evidence="3" id="KW-1185">Reference proteome</keyword>
<feature type="transmembrane region" description="Helical" evidence="1">
    <location>
        <begin position="146"/>
        <end position="165"/>
    </location>
</feature>
<keyword evidence="1" id="KW-0812">Transmembrane</keyword>
<organism evidence="2 3">
    <name type="scientific">Synchytrium microbalum</name>
    <dbReference type="NCBI Taxonomy" id="1806994"/>
    <lineage>
        <taxon>Eukaryota</taxon>
        <taxon>Fungi</taxon>
        <taxon>Fungi incertae sedis</taxon>
        <taxon>Chytridiomycota</taxon>
        <taxon>Chytridiomycota incertae sedis</taxon>
        <taxon>Chytridiomycetes</taxon>
        <taxon>Synchytriales</taxon>
        <taxon>Synchytriaceae</taxon>
        <taxon>Synchytrium</taxon>
    </lineage>
</organism>
<keyword evidence="1" id="KW-0472">Membrane</keyword>
<comment type="caution">
    <text evidence="2">The sequence shown here is derived from an EMBL/GenBank/DDBJ whole genome shotgun (WGS) entry which is preliminary data.</text>
</comment>
<evidence type="ECO:0000313" key="3">
    <source>
        <dbReference type="Proteomes" id="UP000319731"/>
    </source>
</evidence>
<accession>A0A507C3S1</accession>
<dbReference type="GeneID" id="42004412"/>
<gene>
    <name evidence="2" type="ORF">SmJEL517_g03187</name>
</gene>
<dbReference type="Proteomes" id="UP000319731">
    <property type="component" value="Unassembled WGS sequence"/>
</dbReference>
<evidence type="ECO:0000256" key="1">
    <source>
        <dbReference type="SAM" id="Phobius"/>
    </source>
</evidence>
<dbReference type="EMBL" id="QEAO01000016">
    <property type="protein sequence ID" value="TPX34038.1"/>
    <property type="molecule type" value="Genomic_DNA"/>
</dbReference>
<name>A0A507C3S1_9FUNG</name>
<dbReference type="RefSeq" id="XP_031024880.1">
    <property type="nucleotide sequence ID" value="XM_031169115.1"/>
</dbReference>
<proteinExistence type="predicted"/>
<protein>
    <submittedName>
        <fullName evidence="2">Uncharacterized protein</fullName>
    </submittedName>
</protein>
<keyword evidence="1" id="KW-1133">Transmembrane helix</keyword>
<reference evidence="2 3" key="1">
    <citation type="journal article" date="2019" name="Sci. Rep.">
        <title>Comparative genomics of chytrid fungi reveal insights into the obligate biotrophic and pathogenic lifestyle of Synchytrium endobioticum.</title>
        <authorList>
            <person name="van de Vossenberg B.T.L.H."/>
            <person name="Warris S."/>
            <person name="Nguyen H.D.T."/>
            <person name="van Gent-Pelzer M.P.E."/>
            <person name="Joly D.L."/>
            <person name="van de Geest H.C."/>
            <person name="Bonants P.J.M."/>
            <person name="Smith D.S."/>
            <person name="Levesque C.A."/>
            <person name="van der Lee T.A.J."/>
        </authorList>
    </citation>
    <scope>NUCLEOTIDE SEQUENCE [LARGE SCALE GENOMIC DNA]</scope>
    <source>
        <strain evidence="2 3">JEL517</strain>
    </source>
</reference>
<sequence length="166" mass="16874">MTGTPAPAVLPVWKSKIQPTCETSVDFTVDWSAKFGVVPLSTVRFQWGTRPAGAVTLSAINAGMSMLTPAVLTANASDGFYYLNVENTGSTPMATAAKLTMTQLKAGADGTCYVDISDMDAYPAINAAATGTGATTSVKSGAAHTAGSIVAVASVLGSALISVFLF</sequence>
<evidence type="ECO:0000313" key="2">
    <source>
        <dbReference type="EMBL" id="TPX34038.1"/>
    </source>
</evidence>
<dbReference type="AlphaFoldDB" id="A0A507C3S1"/>